<dbReference type="AlphaFoldDB" id="A0AAF3FJY7"/>
<accession>A0AAF3FJY7</accession>
<evidence type="ECO:0000313" key="2">
    <source>
        <dbReference type="Proteomes" id="UP000887575"/>
    </source>
</evidence>
<keyword evidence="1" id="KW-1133">Transmembrane helix</keyword>
<keyword evidence="1" id="KW-0472">Membrane</keyword>
<dbReference type="WBParaSite" id="MBELARI_LOCUS7066">
    <property type="protein sequence ID" value="MBELARI_LOCUS7066"/>
    <property type="gene ID" value="MBELARI_LOCUS7066"/>
</dbReference>
<dbReference type="Proteomes" id="UP000887575">
    <property type="component" value="Unassembled WGS sequence"/>
</dbReference>
<organism evidence="2 3">
    <name type="scientific">Mesorhabditis belari</name>
    <dbReference type="NCBI Taxonomy" id="2138241"/>
    <lineage>
        <taxon>Eukaryota</taxon>
        <taxon>Metazoa</taxon>
        <taxon>Ecdysozoa</taxon>
        <taxon>Nematoda</taxon>
        <taxon>Chromadorea</taxon>
        <taxon>Rhabditida</taxon>
        <taxon>Rhabditina</taxon>
        <taxon>Rhabditomorpha</taxon>
        <taxon>Rhabditoidea</taxon>
        <taxon>Rhabditidae</taxon>
        <taxon>Mesorhabditinae</taxon>
        <taxon>Mesorhabditis</taxon>
    </lineage>
</organism>
<dbReference type="Pfam" id="PF21525">
    <property type="entry name" value="Nlp36"/>
    <property type="match status" value="1"/>
</dbReference>
<evidence type="ECO:0000256" key="1">
    <source>
        <dbReference type="SAM" id="Phobius"/>
    </source>
</evidence>
<name>A0AAF3FJY7_9BILA</name>
<reference evidence="3" key="1">
    <citation type="submission" date="2024-02" db="UniProtKB">
        <authorList>
            <consortium name="WormBaseParasite"/>
        </authorList>
    </citation>
    <scope>IDENTIFICATION</scope>
</reference>
<keyword evidence="1" id="KW-0812">Transmembrane</keyword>
<evidence type="ECO:0000313" key="3">
    <source>
        <dbReference type="WBParaSite" id="MBELARI_LOCUS7066"/>
    </source>
</evidence>
<sequence>MPKQDFDTLDYMGPVVVGVLFTVFLFLVSFLFINFFCITKHDDVTAFERIAARHNMRMGPHSLAVVKRGNFYEEDESYVSEA</sequence>
<proteinExistence type="predicted"/>
<feature type="transmembrane region" description="Helical" evidence="1">
    <location>
        <begin position="12"/>
        <end position="33"/>
    </location>
</feature>
<protein>
    <submittedName>
        <fullName evidence="3">Uncharacterized protein</fullName>
    </submittedName>
</protein>
<keyword evidence="2" id="KW-1185">Reference proteome</keyword>